<comment type="cofactor">
    <cofactor evidence="2">
        <name>a divalent metal cation</name>
        <dbReference type="ChEBI" id="CHEBI:60240"/>
    </cofactor>
</comment>
<dbReference type="GO" id="GO:0003723">
    <property type="term" value="F:RNA binding"/>
    <property type="evidence" value="ECO:0007669"/>
    <property type="project" value="UniProtKB-KW"/>
</dbReference>
<dbReference type="GO" id="GO:0005634">
    <property type="term" value="C:nucleus"/>
    <property type="evidence" value="ECO:0007669"/>
    <property type="project" value="UniProtKB-SubCell"/>
</dbReference>
<sequence length="134" mass="16006">MTVFVKNIKGPVHDISNLETVGSYSIDGNKRYRNDLSQLKYYKKPRNCNRVYFDLNEGTVYESAEDPKIDFLLKWILENLDRLKVEDLENPTRWLKPEFICSRGLLKKLLSITFRIKRHIFTFMVHQWSGRIFC</sequence>
<dbReference type="GO" id="GO:0005829">
    <property type="term" value="C:cytosol"/>
    <property type="evidence" value="ECO:0007669"/>
    <property type="project" value="TreeGrafter"/>
</dbReference>
<dbReference type="GO" id="GO:0034353">
    <property type="term" value="F:mRNA 5'-diphosphatase activity"/>
    <property type="evidence" value="ECO:0007669"/>
    <property type="project" value="TreeGrafter"/>
</dbReference>
<dbReference type="GO" id="GO:0000956">
    <property type="term" value="P:nuclear-transcribed mRNA catabolic process"/>
    <property type="evidence" value="ECO:0007669"/>
    <property type="project" value="TreeGrafter"/>
</dbReference>
<evidence type="ECO:0000259" key="3">
    <source>
        <dbReference type="Pfam" id="PF08652"/>
    </source>
</evidence>
<dbReference type="InterPro" id="IPR013961">
    <property type="entry name" value="RAI1"/>
</dbReference>
<dbReference type="AlphaFoldDB" id="A0A0L7RBK4"/>
<gene>
    <name evidence="4" type="ORF">WH47_03284</name>
</gene>
<keyword evidence="2" id="KW-0540">Nuclease</keyword>
<dbReference type="EMBL" id="KQ414617">
    <property type="protein sequence ID" value="KOC68126.1"/>
    <property type="molecule type" value="Genomic_DNA"/>
</dbReference>
<organism evidence="4 5">
    <name type="scientific">Habropoda laboriosa</name>
    <dbReference type="NCBI Taxonomy" id="597456"/>
    <lineage>
        <taxon>Eukaryota</taxon>
        <taxon>Metazoa</taxon>
        <taxon>Ecdysozoa</taxon>
        <taxon>Arthropoda</taxon>
        <taxon>Hexapoda</taxon>
        <taxon>Insecta</taxon>
        <taxon>Pterygota</taxon>
        <taxon>Neoptera</taxon>
        <taxon>Endopterygota</taxon>
        <taxon>Hymenoptera</taxon>
        <taxon>Apocrita</taxon>
        <taxon>Aculeata</taxon>
        <taxon>Apoidea</taxon>
        <taxon>Anthophila</taxon>
        <taxon>Apidae</taxon>
        <taxon>Habropoda</taxon>
    </lineage>
</organism>
<protein>
    <recommendedName>
        <fullName evidence="2">Decapping nuclease</fullName>
        <ecNumber evidence="2">3.6.1.-</ecNumber>
    </recommendedName>
</protein>
<accession>A0A0L7RBK4</accession>
<comment type="function">
    <text evidence="2">Decapping enzyme for NAD-capped RNAs: specifically hydrolyzes the nicotinamide adenine dinucleotide (NAD) cap from a subset of RNAs by removing the entire NAD moiety from the 5'-end of an NAD-capped RNA.</text>
</comment>
<keyword evidence="2" id="KW-0539">Nucleus</keyword>
<dbReference type="GO" id="GO:0110155">
    <property type="term" value="P:NAD-cap decapping"/>
    <property type="evidence" value="ECO:0007669"/>
    <property type="project" value="TreeGrafter"/>
</dbReference>
<dbReference type="GO" id="GO:0046872">
    <property type="term" value="F:metal ion binding"/>
    <property type="evidence" value="ECO:0007669"/>
    <property type="project" value="UniProtKB-KW"/>
</dbReference>
<keyword evidence="2" id="KW-0378">Hydrolase</keyword>
<dbReference type="Pfam" id="PF08652">
    <property type="entry name" value="RAI1"/>
    <property type="match status" value="1"/>
</dbReference>
<keyword evidence="2" id="KW-0547">Nucleotide-binding</keyword>
<evidence type="ECO:0000256" key="1">
    <source>
        <dbReference type="ARBA" id="ARBA00006562"/>
    </source>
</evidence>
<keyword evidence="5" id="KW-1185">Reference proteome</keyword>
<feature type="domain" description="RAI1-like" evidence="3">
    <location>
        <begin position="20"/>
        <end position="133"/>
    </location>
</feature>
<proteinExistence type="inferred from homology"/>
<dbReference type="GO" id="GO:0000166">
    <property type="term" value="F:nucleotide binding"/>
    <property type="evidence" value="ECO:0007669"/>
    <property type="project" value="UniProtKB-KW"/>
</dbReference>
<keyword evidence="2" id="KW-0694">RNA-binding</keyword>
<dbReference type="InterPro" id="IPR039039">
    <property type="entry name" value="RAI1-like_fam"/>
</dbReference>
<dbReference type="Proteomes" id="UP000053825">
    <property type="component" value="Unassembled WGS sequence"/>
</dbReference>
<comment type="similarity">
    <text evidence="1 2">Belongs to the DXO/Dom3Z family.</text>
</comment>
<dbReference type="PANTHER" id="PTHR12395:SF9">
    <property type="entry name" value="DECAPPING AND EXORIBONUCLEASE PROTEIN"/>
    <property type="match status" value="1"/>
</dbReference>
<dbReference type="PANTHER" id="PTHR12395">
    <property type="entry name" value="DOM-3 RELATED"/>
    <property type="match status" value="1"/>
</dbReference>
<evidence type="ECO:0000256" key="2">
    <source>
        <dbReference type="RuleBase" id="RU367113"/>
    </source>
</evidence>
<evidence type="ECO:0000313" key="5">
    <source>
        <dbReference type="Proteomes" id="UP000053825"/>
    </source>
</evidence>
<dbReference type="GO" id="GO:0004518">
    <property type="term" value="F:nuclease activity"/>
    <property type="evidence" value="ECO:0007669"/>
    <property type="project" value="UniProtKB-KW"/>
</dbReference>
<keyword evidence="2" id="KW-0479">Metal-binding</keyword>
<dbReference type="STRING" id="597456.A0A0L7RBK4"/>
<evidence type="ECO:0000313" key="4">
    <source>
        <dbReference type="EMBL" id="KOC68126.1"/>
    </source>
</evidence>
<comment type="subcellular location">
    <subcellularLocation>
        <location evidence="2">Nucleus</location>
    </subcellularLocation>
</comment>
<dbReference type="EC" id="3.6.1.-" evidence="2"/>
<reference evidence="4 5" key="1">
    <citation type="submission" date="2015-07" db="EMBL/GenBank/DDBJ databases">
        <title>The genome of Habropoda laboriosa.</title>
        <authorList>
            <person name="Pan H."/>
            <person name="Kapheim K."/>
        </authorList>
    </citation>
    <scope>NUCLEOTIDE SEQUENCE [LARGE SCALE GENOMIC DNA]</scope>
    <source>
        <strain evidence="4">0110345459</strain>
    </source>
</reference>
<name>A0A0L7RBK4_9HYME</name>